<evidence type="ECO:0008006" key="3">
    <source>
        <dbReference type="Google" id="ProtNLM"/>
    </source>
</evidence>
<dbReference type="Proteomes" id="UP001431131">
    <property type="component" value="Unassembled WGS sequence"/>
</dbReference>
<name>A0AAW5EDA6_9BACI</name>
<proteinExistence type="predicted"/>
<sequence>MNVKELFHDCLQYEESALAHYIHHLLTERLISLEDNISKLDLDLADHQKVADMIEKNVLGFHKMNIYSLKMNERDFVFIFARNSQEAIRFYRRTFHHTPLNCHKFQLDVEFTRGKELISFREMRKEFKSFPAVVGCYKRVS</sequence>
<protein>
    <recommendedName>
        <fullName evidence="3">Sporulation inhibitor of replication protein SirA</fullName>
    </recommendedName>
</protein>
<organism evidence="1 2">
    <name type="scientific">Fredinandcohnia quinoae</name>
    <dbReference type="NCBI Taxonomy" id="2918902"/>
    <lineage>
        <taxon>Bacteria</taxon>
        <taxon>Bacillati</taxon>
        <taxon>Bacillota</taxon>
        <taxon>Bacilli</taxon>
        <taxon>Bacillales</taxon>
        <taxon>Bacillaceae</taxon>
        <taxon>Fredinandcohnia</taxon>
    </lineage>
</organism>
<gene>
    <name evidence="1" type="ORF">MJG50_17460</name>
</gene>
<keyword evidence="2" id="KW-1185">Reference proteome</keyword>
<evidence type="ECO:0000313" key="2">
    <source>
        <dbReference type="Proteomes" id="UP001431131"/>
    </source>
</evidence>
<reference evidence="1" key="1">
    <citation type="submission" date="2022-02" db="EMBL/GenBank/DDBJ databases">
        <title>Fredinandcohnia quinoae sp. nov. isolated from Chenopodium quinoa seeds.</title>
        <authorList>
            <person name="Saati-Santamaria Z."/>
            <person name="Flores-Felix J.D."/>
            <person name="Igual J.M."/>
            <person name="Velazquez E."/>
            <person name="Garcia-Fraile P."/>
            <person name="Martinez-Molina E."/>
        </authorList>
    </citation>
    <scope>NUCLEOTIDE SEQUENCE</scope>
    <source>
        <strain evidence="1">SECRCQ15</strain>
    </source>
</reference>
<comment type="caution">
    <text evidence="1">The sequence shown here is derived from an EMBL/GenBank/DDBJ whole genome shotgun (WGS) entry which is preliminary data.</text>
</comment>
<dbReference type="EMBL" id="JAKTTI010000034">
    <property type="protein sequence ID" value="MCH1627123.1"/>
    <property type="molecule type" value="Genomic_DNA"/>
</dbReference>
<dbReference type="RefSeq" id="WP_240257044.1">
    <property type="nucleotide sequence ID" value="NZ_JAKTTI010000034.1"/>
</dbReference>
<accession>A0AAW5EDA6</accession>
<dbReference type="AlphaFoldDB" id="A0AAW5EDA6"/>
<evidence type="ECO:0000313" key="1">
    <source>
        <dbReference type="EMBL" id="MCH1627123.1"/>
    </source>
</evidence>